<accession>A0AAN7GH22</accession>
<gene>
    <name evidence="22" type="ORF">RGQ29_000840</name>
</gene>
<dbReference type="InterPro" id="IPR013210">
    <property type="entry name" value="LRR_N_plant-typ"/>
</dbReference>
<reference evidence="22 23" key="1">
    <citation type="journal article" date="2023" name="G3 (Bethesda)">
        <title>A haplotype-resolved chromosome-scale genome for Quercus rubra L. provides insights into the genetics of adaptive traits for red oak species.</title>
        <authorList>
            <person name="Kapoor B."/>
            <person name="Jenkins J."/>
            <person name="Schmutz J."/>
            <person name="Zhebentyayeva T."/>
            <person name="Kuelheim C."/>
            <person name="Coggeshall M."/>
            <person name="Heim C."/>
            <person name="Lasky J.R."/>
            <person name="Leites L."/>
            <person name="Islam-Faridi N."/>
            <person name="Romero-Severson J."/>
            <person name="DeLeo V.L."/>
            <person name="Lucas S.M."/>
            <person name="Lazic D."/>
            <person name="Gailing O."/>
            <person name="Carlson J."/>
            <person name="Staton M."/>
        </authorList>
    </citation>
    <scope>NUCLEOTIDE SEQUENCE [LARGE SCALE GENOMIC DNA]</scope>
    <source>
        <strain evidence="22">Pseudo-F2</strain>
    </source>
</reference>
<evidence type="ECO:0000256" key="3">
    <source>
        <dbReference type="ARBA" id="ARBA00012513"/>
    </source>
</evidence>
<sequence length="691" mass="75869">MEHPVMSTTSLFSLTFCAIFLLFLPISILKISLATTLSNETDKLALLEFKSHIDSPLSVLVSWNESFDFCQWVGVTCGNKHQGVIGLDFQNKKLVGIISPHIGNLSFLQSLNLARGEIPVSLSHCSNLQSLDLKYNQLVHEIPSELGFLSKLQILILESNHLSGRFPPSLGNLSSLQNLSFAYNNLEGEIPNTIAQMKSLTSFDVAINHLSSLFPPSLYNLSSLTYIALTMNNFSGHLKPDFGIALPNLQILWIGLNLFKGTIPVSLSNVSDIHSLDIGGDYFTGTIPMSFGSIPNSIGKLSSLNILNLGANKLIGEIPSSFGNMTQLLGLYMYNNSLEGSIPPSLERCSHLQDVCLCHNKLNGTIPEQLLGPQSLPLVLLNVSHNSLTGSLPPNVGNLKLLVALDISYNKFSKEILAQLGDCLALETLYMQGNYFKGTIPDLSKLKGIQYFDLSNNNLLGQIPRYTINFHEQNLNLSFNNLEGDVPVEGVFRNASAVEVKGSIGNFGNVYKGKLGLDEKNVAVKGNDFKPLVYEFMPNGSLEMWLHPEDGFKQLRSLNLLQRINIAIDVASALLYLHPHCQTPIIHYDLKPSNILLDDDLNAHISDFGLARLLSKSGKEVLLSQLSLAGVKGTVGYVALEYGMGSQLSTNGDVYSFGILLLEMLTRRRPIDKLFKDDLNLHNFVKLALPG</sequence>
<dbReference type="Pfam" id="PF23598">
    <property type="entry name" value="LRR_14"/>
    <property type="match status" value="1"/>
</dbReference>
<evidence type="ECO:0000313" key="22">
    <source>
        <dbReference type="EMBL" id="KAK4606764.1"/>
    </source>
</evidence>
<dbReference type="PANTHER" id="PTHR27008">
    <property type="entry name" value="OS04G0122200 PROTEIN"/>
    <property type="match status" value="1"/>
</dbReference>
<evidence type="ECO:0000256" key="2">
    <source>
        <dbReference type="ARBA" id="ARBA00008684"/>
    </source>
</evidence>
<dbReference type="InterPro" id="IPR032675">
    <property type="entry name" value="LRR_dom_sf"/>
</dbReference>
<dbReference type="GO" id="GO:0004674">
    <property type="term" value="F:protein serine/threonine kinase activity"/>
    <property type="evidence" value="ECO:0007669"/>
    <property type="project" value="UniProtKB-KW"/>
</dbReference>
<evidence type="ECO:0000256" key="14">
    <source>
        <dbReference type="ARBA" id="ARBA00022840"/>
    </source>
</evidence>
<dbReference type="InterPro" id="IPR001611">
    <property type="entry name" value="Leu-rich_rpt"/>
</dbReference>
<dbReference type="Pfam" id="PF00069">
    <property type="entry name" value="Pkinase"/>
    <property type="match status" value="1"/>
</dbReference>
<feature type="domain" description="Protein kinase" evidence="21">
    <location>
        <begin position="401"/>
        <end position="691"/>
    </location>
</feature>
<evidence type="ECO:0000256" key="4">
    <source>
        <dbReference type="ARBA" id="ARBA00022475"/>
    </source>
</evidence>
<keyword evidence="14" id="KW-0067">ATP-binding</keyword>
<evidence type="ECO:0000256" key="5">
    <source>
        <dbReference type="ARBA" id="ARBA00022527"/>
    </source>
</evidence>
<evidence type="ECO:0000256" key="20">
    <source>
        <dbReference type="ARBA" id="ARBA00048679"/>
    </source>
</evidence>
<dbReference type="InterPro" id="IPR055414">
    <property type="entry name" value="LRR_R13L4/SHOC2-like"/>
</dbReference>
<evidence type="ECO:0000256" key="8">
    <source>
        <dbReference type="ARBA" id="ARBA00022679"/>
    </source>
</evidence>
<evidence type="ECO:0000256" key="9">
    <source>
        <dbReference type="ARBA" id="ARBA00022692"/>
    </source>
</evidence>
<keyword evidence="7" id="KW-0433">Leucine-rich repeat</keyword>
<evidence type="ECO:0000256" key="15">
    <source>
        <dbReference type="ARBA" id="ARBA00022989"/>
    </source>
</evidence>
<dbReference type="Pfam" id="PF08263">
    <property type="entry name" value="LRRNT_2"/>
    <property type="match status" value="1"/>
</dbReference>
<keyword evidence="23" id="KW-1185">Reference proteome</keyword>
<keyword evidence="10" id="KW-0732">Signal</keyword>
<evidence type="ECO:0000313" key="23">
    <source>
        <dbReference type="Proteomes" id="UP001324115"/>
    </source>
</evidence>
<keyword evidence="15" id="KW-1133">Transmembrane helix</keyword>
<evidence type="ECO:0000256" key="1">
    <source>
        <dbReference type="ARBA" id="ARBA00004162"/>
    </source>
</evidence>
<keyword evidence="18" id="KW-0325">Glycoprotein</keyword>
<evidence type="ECO:0000256" key="7">
    <source>
        <dbReference type="ARBA" id="ARBA00022614"/>
    </source>
</evidence>
<dbReference type="SUPFAM" id="SSF52058">
    <property type="entry name" value="L domain-like"/>
    <property type="match status" value="1"/>
</dbReference>
<keyword evidence="5" id="KW-0723">Serine/threonine-protein kinase</keyword>
<keyword evidence="17" id="KW-0675">Receptor</keyword>
<evidence type="ECO:0000256" key="19">
    <source>
        <dbReference type="ARBA" id="ARBA00047899"/>
    </source>
</evidence>
<evidence type="ECO:0000259" key="21">
    <source>
        <dbReference type="PROSITE" id="PS50011"/>
    </source>
</evidence>
<dbReference type="EC" id="2.7.11.1" evidence="3"/>
<keyword evidence="11" id="KW-0677">Repeat</keyword>
<keyword evidence="12" id="KW-0547">Nucleotide-binding</keyword>
<evidence type="ECO:0000256" key="12">
    <source>
        <dbReference type="ARBA" id="ARBA00022741"/>
    </source>
</evidence>
<keyword evidence="4" id="KW-1003">Cell membrane</keyword>
<dbReference type="PANTHER" id="PTHR27008:SF596">
    <property type="entry name" value="OS02G0215500 PROTEIN"/>
    <property type="match status" value="1"/>
</dbReference>
<evidence type="ECO:0000256" key="17">
    <source>
        <dbReference type="ARBA" id="ARBA00023170"/>
    </source>
</evidence>
<organism evidence="22 23">
    <name type="scientific">Quercus rubra</name>
    <name type="common">Northern red oak</name>
    <name type="synonym">Quercus borealis</name>
    <dbReference type="NCBI Taxonomy" id="3512"/>
    <lineage>
        <taxon>Eukaryota</taxon>
        <taxon>Viridiplantae</taxon>
        <taxon>Streptophyta</taxon>
        <taxon>Embryophyta</taxon>
        <taxon>Tracheophyta</taxon>
        <taxon>Spermatophyta</taxon>
        <taxon>Magnoliopsida</taxon>
        <taxon>eudicotyledons</taxon>
        <taxon>Gunneridae</taxon>
        <taxon>Pentapetalae</taxon>
        <taxon>rosids</taxon>
        <taxon>fabids</taxon>
        <taxon>Fagales</taxon>
        <taxon>Fagaceae</taxon>
        <taxon>Quercus</taxon>
    </lineage>
</organism>
<evidence type="ECO:0000256" key="16">
    <source>
        <dbReference type="ARBA" id="ARBA00023136"/>
    </source>
</evidence>
<dbReference type="InterPro" id="IPR011009">
    <property type="entry name" value="Kinase-like_dom_sf"/>
</dbReference>
<dbReference type="SUPFAM" id="SSF52047">
    <property type="entry name" value="RNI-like"/>
    <property type="match status" value="1"/>
</dbReference>
<dbReference type="AlphaFoldDB" id="A0AAN7GH22"/>
<dbReference type="FunFam" id="1.10.510.10:FF:000358">
    <property type="entry name" value="Putative leucine-rich repeat receptor-like serine/threonine-protein kinase"/>
    <property type="match status" value="1"/>
</dbReference>
<dbReference type="Proteomes" id="UP001324115">
    <property type="component" value="Unassembled WGS sequence"/>
</dbReference>
<dbReference type="FunFam" id="3.80.10.10:FF:000095">
    <property type="entry name" value="LRR receptor-like serine/threonine-protein kinase GSO1"/>
    <property type="match status" value="2"/>
</dbReference>
<protein>
    <recommendedName>
        <fullName evidence="3">non-specific serine/threonine protein kinase</fullName>
        <ecNumber evidence="3">2.7.11.1</ecNumber>
    </recommendedName>
</protein>
<dbReference type="InterPro" id="IPR000719">
    <property type="entry name" value="Prot_kinase_dom"/>
</dbReference>
<comment type="catalytic activity">
    <reaction evidence="19">
        <text>L-threonyl-[protein] + ATP = O-phospho-L-threonyl-[protein] + ADP + H(+)</text>
        <dbReference type="Rhea" id="RHEA:46608"/>
        <dbReference type="Rhea" id="RHEA-COMP:11060"/>
        <dbReference type="Rhea" id="RHEA-COMP:11605"/>
        <dbReference type="ChEBI" id="CHEBI:15378"/>
        <dbReference type="ChEBI" id="CHEBI:30013"/>
        <dbReference type="ChEBI" id="CHEBI:30616"/>
        <dbReference type="ChEBI" id="CHEBI:61977"/>
        <dbReference type="ChEBI" id="CHEBI:456216"/>
        <dbReference type="EC" id="2.7.11.1"/>
    </reaction>
</comment>
<keyword evidence="9" id="KW-0812">Transmembrane</keyword>
<evidence type="ECO:0000256" key="11">
    <source>
        <dbReference type="ARBA" id="ARBA00022737"/>
    </source>
</evidence>
<keyword evidence="8" id="KW-0808">Transferase</keyword>
<dbReference type="PROSITE" id="PS00108">
    <property type="entry name" value="PROTEIN_KINASE_ST"/>
    <property type="match status" value="1"/>
</dbReference>
<proteinExistence type="inferred from homology"/>
<keyword evidence="13" id="KW-0418">Kinase</keyword>
<dbReference type="InterPro" id="IPR051809">
    <property type="entry name" value="Plant_receptor-like_S/T_kinase"/>
</dbReference>
<keyword evidence="16" id="KW-0472">Membrane</keyword>
<dbReference type="GO" id="GO:0005886">
    <property type="term" value="C:plasma membrane"/>
    <property type="evidence" value="ECO:0007669"/>
    <property type="project" value="UniProtKB-SubCell"/>
</dbReference>
<dbReference type="SUPFAM" id="SSF56112">
    <property type="entry name" value="Protein kinase-like (PK-like)"/>
    <property type="match status" value="1"/>
</dbReference>
<evidence type="ECO:0000256" key="6">
    <source>
        <dbReference type="ARBA" id="ARBA00022553"/>
    </source>
</evidence>
<dbReference type="PROSITE" id="PS50011">
    <property type="entry name" value="PROTEIN_KINASE_DOM"/>
    <property type="match status" value="1"/>
</dbReference>
<comment type="catalytic activity">
    <reaction evidence="20">
        <text>L-seryl-[protein] + ATP = O-phospho-L-seryl-[protein] + ADP + H(+)</text>
        <dbReference type="Rhea" id="RHEA:17989"/>
        <dbReference type="Rhea" id="RHEA-COMP:9863"/>
        <dbReference type="Rhea" id="RHEA-COMP:11604"/>
        <dbReference type="ChEBI" id="CHEBI:15378"/>
        <dbReference type="ChEBI" id="CHEBI:29999"/>
        <dbReference type="ChEBI" id="CHEBI:30616"/>
        <dbReference type="ChEBI" id="CHEBI:83421"/>
        <dbReference type="ChEBI" id="CHEBI:456216"/>
        <dbReference type="EC" id="2.7.11.1"/>
    </reaction>
</comment>
<comment type="caution">
    <text evidence="22">The sequence shown here is derived from an EMBL/GenBank/DDBJ whole genome shotgun (WGS) entry which is preliminary data.</text>
</comment>
<evidence type="ECO:0000256" key="13">
    <source>
        <dbReference type="ARBA" id="ARBA00022777"/>
    </source>
</evidence>
<dbReference type="GO" id="GO:0005524">
    <property type="term" value="F:ATP binding"/>
    <property type="evidence" value="ECO:0007669"/>
    <property type="project" value="UniProtKB-KW"/>
</dbReference>
<evidence type="ECO:0000256" key="18">
    <source>
        <dbReference type="ARBA" id="ARBA00023180"/>
    </source>
</evidence>
<evidence type="ECO:0000256" key="10">
    <source>
        <dbReference type="ARBA" id="ARBA00022729"/>
    </source>
</evidence>
<comment type="similarity">
    <text evidence="2">Belongs to the protein kinase superfamily. Ser/Thr protein kinase family.</text>
</comment>
<dbReference type="Gene3D" id="1.10.510.10">
    <property type="entry name" value="Transferase(Phosphotransferase) domain 1"/>
    <property type="match status" value="1"/>
</dbReference>
<keyword evidence="6" id="KW-0597">Phosphoprotein</keyword>
<comment type="subcellular location">
    <subcellularLocation>
        <location evidence="1">Cell membrane</location>
        <topology evidence="1">Single-pass membrane protein</topology>
    </subcellularLocation>
</comment>
<dbReference type="Gene3D" id="3.80.10.10">
    <property type="entry name" value="Ribonuclease Inhibitor"/>
    <property type="match status" value="4"/>
</dbReference>
<dbReference type="SMART" id="SM00220">
    <property type="entry name" value="S_TKc"/>
    <property type="match status" value="1"/>
</dbReference>
<dbReference type="InterPro" id="IPR008271">
    <property type="entry name" value="Ser/Thr_kinase_AS"/>
</dbReference>
<dbReference type="EMBL" id="JAXUIC010000001">
    <property type="protein sequence ID" value="KAK4606764.1"/>
    <property type="molecule type" value="Genomic_DNA"/>
</dbReference>
<name>A0AAN7GH22_QUERU</name>
<dbReference type="Pfam" id="PF00560">
    <property type="entry name" value="LRR_1"/>
    <property type="match status" value="4"/>
</dbReference>